<dbReference type="Proteomes" id="UP000238308">
    <property type="component" value="Unassembled WGS sequence"/>
</dbReference>
<dbReference type="Pfam" id="PF01782">
    <property type="entry name" value="RimM"/>
    <property type="match status" value="1"/>
</dbReference>
<dbReference type="EMBL" id="PVTV01000017">
    <property type="protein sequence ID" value="PRY96514.1"/>
    <property type="molecule type" value="Genomic_DNA"/>
</dbReference>
<keyword evidence="4 5" id="KW-0143">Chaperone</keyword>
<sequence length="206" mass="22527">MPEQGASTAPSDLVELGRIVSGYGVRGWVKIQPHSSQSDVLRKANSWWLRRPVAPAKRSATTGSNDLLPAVQYKVVTSRTQGATVVAQLGSVDDRDQAESLVGCTVHVSKALFPPATGDEYYWVDLESCFVYETGTQALIGVVSEVLDNGAHAILRVQRLIALDPQEPLLDEKGKVSEILVPFVEAYVQHVDIQAKKIDTDWPLDF</sequence>
<dbReference type="SUPFAM" id="SSF50346">
    <property type="entry name" value="PRC-barrel domain"/>
    <property type="match status" value="1"/>
</dbReference>
<dbReference type="InterPro" id="IPR036976">
    <property type="entry name" value="RimM_N_sf"/>
</dbReference>
<organism evidence="8 9">
    <name type="scientific">Jezberella montanilacus</name>
    <dbReference type="NCBI Taxonomy" id="323426"/>
    <lineage>
        <taxon>Bacteria</taxon>
        <taxon>Pseudomonadati</taxon>
        <taxon>Pseudomonadota</taxon>
        <taxon>Betaproteobacteria</taxon>
        <taxon>Burkholderiales</taxon>
        <taxon>Alcaligenaceae</taxon>
        <taxon>Jezberella</taxon>
    </lineage>
</organism>
<keyword evidence="2 5" id="KW-0690">Ribosome biogenesis</keyword>
<dbReference type="GO" id="GO:0005840">
    <property type="term" value="C:ribosome"/>
    <property type="evidence" value="ECO:0007669"/>
    <property type="project" value="InterPro"/>
</dbReference>
<evidence type="ECO:0000259" key="7">
    <source>
        <dbReference type="Pfam" id="PF24986"/>
    </source>
</evidence>
<keyword evidence="9" id="KW-1185">Reference proteome</keyword>
<dbReference type="PANTHER" id="PTHR33692">
    <property type="entry name" value="RIBOSOME MATURATION FACTOR RIMM"/>
    <property type="match status" value="1"/>
</dbReference>
<gene>
    <name evidence="5" type="primary">rimM</name>
    <name evidence="8" type="ORF">BCM14_2754</name>
</gene>
<accession>A0A2T0XC65</accession>
<dbReference type="GO" id="GO:0005737">
    <property type="term" value="C:cytoplasm"/>
    <property type="evidence" value="ECO:0007669"/>
    <property type="project" value="UniProtKB-SubCell"/>
</dbReference>
<comment type="subunit">
    <text evidence="5">Binds ribosomal protein uS19.</text>
</comment>
<dbReference type="GO" id="GO:0042274">
    <property type="term" value="P:ribosomal small subunit biogenesis"/>
    <property type="evidence" value="ECO:0007669"/>
    <property type="project" value="UniProtKB-UniRule"/>
</dbReference>
<dbReference type="Pfam" id="PF24986">
    <property type="entry name" value="PRC_RimM"/>
    <property type="match status" value="1"/>
</dbReference>
<comment type="subcellular location">
    <subcellularLocation>
        <location evidence="5">Cytoplasm</location>
    </subcellularLocation>
</comment>
<dbReference type="InterPro" id="IPR002676">
    <property type="entry name" value="RimM_N"/>
</dbReference>
<evidence type="ECO:0000256" key="1">
    <source>
        <dbReference type="ARBA" id="ARBA00022490"/>
    </source>
</evidence>
<dbReference type="GO" id="GO:0006364">
    <property type="term" value="P:rRNA processing"/>
    <property type="evidence" value="ECO:0007669"/>
    <property type="project" value="UniProtKB-UniRule"/>
</dbReference>
<dbReference type="InterPro" id="IPR011033">
    <property type="entry name" value="PRC_barrel-like_sf"/>
</dbReference>
<dbReference type="PANTHER" id="PTHR33692:SF1">
    <property type="entry name" value="RIBOSOME MATURATION FACTOR RIMM"/>
    <property type="match status" value="1"/>
</dbReference>
<dbReference type="InterPro" id="IPR056792">
    <property type="entry name" value="PRC_RimM"/>
</dbReference>
<dbReference type="NCBIfam" id="TIGR02273">
    <property type="entry name" value="16S_RimM"/>
    <property type="match status" value="1"/>
</dbReference>
<feature type="domain" description="Ribosome maturation factor RimM PRC barrel" evidence="7">
    <location>
        <begin position="123"/>
        <end position="205"/>
    </location>
</feature>
<dbReference type="SUPFAM" id="SSF50447">
    <property type="entry name" value="Translation proteins"/>
    <property type="match status" value="1"/>
</dbReference>
<dbReference type="GO" id="GO:0043022">
    <property type="term" value="F:ribosome binding"/>
    <property type="evidence" value="ECO:0007669"/>
    <property type="project" value="InterPro"/>
</dbReference>
<dbReference type="OrthoDB" id="9783509at2"/>
<dbReference type="RefSeq" id="WP_106228579.1">
    <property type="nucleotide sequence ID" value="NZ_PVTV01000017.1"/>
</dbReference>
<comment type="domain">
    <text evidence="5">The PRC barrel domain binds ribosomal protein uS19.</text>
</comment>
<evidence type="ECO:0000313" key="8">
    <source>
        <dbReference type="EMBL" id="PRY96514.1"/>
    </source>
</evidence>
<dbReference type="Gene3D" id="2.40.30.60">
    <property type="entry name" value="RimM"/>
    <property type="match status" value="1"/>
</dbReference>
<keyword evidence="3 5" id="KW-0698">rRNA processing</keyword>
<evidence type="ECO:0000313" key="9">
    <source>
        <dbReference type="Proteomes" id="UP000238308"/>
    </source>
</evidence>
<reference evidence="8 9" key="1">
    <citation type="submission" date="2018-03" db="EMBL/GenBank/DDBJ databases">
        <title>Genomic Encyclopedia of Type Strains, Phase III (KMG-III): the genomes of soil and plant-associated and newly described type strains.</title>
        <authorList>
            <person name="Whitman W."/>
        </authorList>
    </citation>
    <scope>NUCLEOTIDE SEQUENCE [LARGE SCALE GENOMIC DNA]</scope>
    <source>
        <strain evidence="8 9">MWH-P2sevCIIIb</strain>
    </source>
</reference>
<protein>
    <recommendedName>
        <fullName evidence="5">Ribosome maturation factor RimM</fullName>
    </recommendedName>
</protein>
<evidence type="ECO:0000256" key="5">
    <source>
        <dbReference type="HAMAP-Rule" id="MF_00014"/>
    </source>
</evidence>
<comment type="caution">
    <text evidence="8">The sequence shown here is derived from an EMBL/GenBank/DDBJ whole genome shotgun (WGS) entry which is preliminary data.</text>
</comment>
<comment type="function">
    <text evidence="5">An accessory protein needed during the final step in the assembly of 30S ribosomal subunit, possibly for assembly of the head region. Essential for efficient processing of 16S rRNA. May be needed both before and after RbfA during the maturation of 16S rRNA. It has affinity for free ribosomal 30S subunits but not for 70S ribosomes.</text>
</comment>
<proteinExistence type="inferred from homology"/>
<keyword evidence="1 5" id="KW-0963">Cytoplasm</keyword>
<dbReference type="Gene3D" id="2.30.30.240">
    <property type="entry name" value="PRC-barrel domain"/>
    <property type="match status" value="1"/>
</dbReference>
<dbReference type="HAMAP" id="MF_00014">
    <property type="entry name" value="Ribosome_mat_RimM"/>
    <property type="match status" value="1"/>
</dbReference>
<evidence type="ECO:0000256" key="2">
    <source>
        <dbReference type="ARBA" id="ARBA00022517"/>
    </source>
</evidence>
<comment type="similarity">
    <text evidence="5">Belongs to the RimM family.</text>
</comment>
<dbReference type="AlphaFoldDB" id="A0A2T0XC65"/>
<dbReference type="InterPro" id="IPR009000">
    <property type="entry name" value="Transl_B-barrel_sf"/>
</dbReference>
<dbReference type="InterPro" id="IPR011961">
    <property type="entry name" value="RimM"/>
</dbReference>
<evidence type="ECO:0000256" key="4">
    <source>
        <dbReference type="ARBA" id="ARBA00023186"/>
    </source>
</evidence>
<evidence type="ECO:0000256" key="3">
    <source>
        <dbReference type="ARBA" id="ARBA00022552"/>
    </source>
</evidence>
<name>A0A2T0XC65_9BURK</name>
<feature type="domain" description="RimM N-terminal" evidence="6">
    <location>
        <begin position="16"/>
        <end position="110"/>
    </location>
</feature>
<evidence type="ECO:0000259" key="6">
    <source>
        <dbReference type="Pfam" id="PF01782"/>
    </source>
</evidence>